<sequence>MAGRCVAGHRCSPFRHVGHRACAGKKLRLLFCRMTTRQWQLAFLMGWFTALYSCRRAGTIGEKLWQAPDTATIPHTSTGDMIRYGRSLIAHTAQYLGPQGSVAKMSNGMNCQNCHLDAGTKPWGNNYGSTASTYPKFRARSGTVESIAKKVNDCFVRSLNGAALDSNSRELQAIIAYIQWLGKDQPKGYKTPGSGIRDLPYLPVAADTVKGKAVFRQQCQRCHGANGSGQRLAGTSEYEYPPLWGPDSYNTGAGLYRLSRFAGYVKYNMPLGTDHQHPVLSDEEAWNVAAFVNSQPRPVKAFPADWPDIRSKPPDHPFGPFSDSFPATQHKYGPFAPIARQHKK</sequence>
<organism evidence="7 8">
    <name type="scientific">Chitinophaga varians</name>
    <dbReference type="NCBI Taxonomy" id="2202339"/>
    <lineage>
        <taxon>Bacteria</taxon>
        <taxon>Pseudomonadati</taxon>
        <taxon>Bacteroidota</taxon>
        <taxon>Chitinophagia</taxon>
        <taxon>Chitinophagales</taxon>
        <taxon>Chitinophagaceae</taxon>
        <taxon>Chitinophaga</taxon>
    </lineage>
</organism>
<name>A0A847RLQ3_9BACT</name>
<comment type="caution">
    <text evidence="7">The sequence shown here is derived from an EMBL/GenBank/DDBJ whole genome shotgun (WGS) entry which is preliminary data.</text>
</comment>
<dbReference type="InterPro" id="IPR051459">
    <property type="entry name" value="Cytochrome_c-type_DH"/>
</dbReference>
<evidence type="ECO:0000313" key="8">
    <source>
        <dbReference type="Proteomes" id="UP000570474"/>
    </source>
</evidence>
<dbReference type="InterPro" id="IPR036909">
    <property type="entry name" value="Cyt_c-like_dom_sf"/>
</dbReference>
<feature type="region of interest" description="Disordered" evidence="5">
    <location>
        <begin position="308"/>
        <end position="344"/>
    </location>
</feature>
<dbReference type="PROSITE" id="PS51007">
    <property type="entry name" value="CYTC"/>
    <property type="match status" value="1"/>
</dbReference>
<dbReference type="Proteomes" id="UP000570474">
    <property type="component" value="Unassembled WGS sequence"/>
</dbReference>
<evidence type="ECO:0000256" key="5">
    <source>
        <dbReference type="SAM" id="MobiDB-lite"/>
    </source>
</evidence>
<dbReference type="AlphaFoldDB" id="A0A847RLQ3"/>
<dbReference type="GO" id="GO:0020037">
    <property type="term" value="F:heme binding"/>
    <property type="evidence" value="ECO:0007669"/>
    <property type="project" value="InterPro"/>
</dbReference>
<dbReference type="PANTHER" id="PTHR35008">
    <property type="entry name" value="BLL4482 PROTEIN-RELATED"/>
    <property type="match status" value="1"/>
</dbReference>
<evidence type="ECO:0000259" key="6">
    <source>
        <dbReference type="PROSITE" id="PS51007"/>
    </source>
</evidence>
<reference evidence="7 8" key="1">
    <citation type="submission" date="2020-04" db="EMBL/GenBank/DDBJ databases">
        <authorList>
            <person name="Yin C."/>
        </authorList>
    </citation>
    <scope>NUCLEOTIDE SEQUENCE [LARGE SCALE GENOMIC DNA]</scope>
    <source>
        <strain evidence="7 8">Ae27</strain>
    </source>
</reference>
<keyword evidence="1 4" id="KW-0349">Heme</keyword>
<dbReference type="Pfam" id="PF21342">
    <property type="entry name" value="SoxA-TsdA_cyt-c"/>
    <property type="match status" value="1"/>
</dbReference>
<dbReference type="PANTHER" id="PTHR35008:SF9">
    <property type="entry name" value="CYTOCHROME C DOMAIN-CONTAINING PROTEIN"/>
    <property type="match status" value="1"/>
</dbReference>
<dbReference type="GO" id="GO:0009055">
    <property type="term" value="F:electron transfer activity"/>
    <property type="evidence" value="ECO:0007669"/>
    <property type="project" value="InterPro"/>
</dbReference>
<dbReference type="GO" id="GO:0046872">
    <property type="term" value="F:metal ion binding"/>
    <property type="evidence" value="ECO:0007669"/>
    <property type="project" value="UniProtKB-KW"/>
</dbReference>
<evidence type="ECO:0000313" key="7">
    <source>
        <dbReference type="EMBL" id="NLR63892.1"/>
    </source>
</evidence>
<protein>
    <submittedName>
        <fullName evidence="7">C-type cytochrome</fullName>
    </submittedName>
</protein>
<proteinExistence type="predicted"/>
<dbReference type="SUPFAM" id="SSF46626">
    <property type="entry name" value="Cytochrome c"/>
    <property type="match status" value="2"/>
</dbReference>
<dbReference type="InterPro" id="IPR009056">
    <property type="entry name" value="Cyt_c-like_dom"/>
</dbReference>
<dbReference type="EMBL" id="JABAIA010000001">
    <property type="protein sequence ID" value="NLR63892.1"/>
    <property type="molecule type" value="Genomic_DNA"/>
</dbReference>
<accession>A0A847RLQ3</accession>
<evidence type="ECO:0000256" key="3">
    <source>
        <dbReference type="ARBA" id="ARBA00023004"/>
    </source>
</evidence>
<dbReference type="Gene3D" id="1.10.760.10">
    <property type="entry name" value="Cytochrome c-like domain"/>
    <property type="match status" value="2"/>
</dbReference>
<feature type="domain" description="Cytochrome c" evidence="6">
    <location>
        <begin position="206"/>
        <end position="296"/>
    </location>
</feature>
<keyword evidence="3 4" id="KW-0408">Iron</keyword>
<evidence type="ECO:0000256" key="1">
    <source>
        <dbReference type="ARBA" id="ARBA00022617"/>
    </source>
</evidence>
<gene>
    <name evidence="7" type="ORF">HGH92_06220</name>
</gene>
<evidence type="ECO:0000256" key="2">
    <source>
        <dbReference type="ARBA" id="ARBA00022723"/>
    </source>
</evidence>
<evidence type="ECO:0000256" key="4">
    <source>
        <dbReference type="PROSITE-ProRule" id="PRU00433"/>
    </source>
</evidence>
<keyword evidence="8" id="KW-1185">Reference proteome</keyword>
<dbReference type="Pfam" id="PF13442">
    <property type="entry name" value="Cytochrome_CBB3"/>
    <property type="match status" value="1"/>
</dbReference>
<keyword evidence="2 4" id="KW-0479">Metal-binding</keyword>